<feature type="transmembrane region" description="Helical" evidence="1">
    <location>
        <begin position="43"/>
        <end position="67"/>
    </location>
</feature>
<feature type="transmembrane region" description="Helical" evidence="1">
    <location>
        <begin position="16"/>
        <end position="36"/>
    </location>
</feature>
<sequence>MPLTPRTRAIFWGEDFGVFIVNLVSIGLFTATAIIRKKKLREWYLIAMPIVLTIYAVTAALMSWRWWRVHKAHTRATIPVYAAPPPAVAVR</sequence>
<keyword evidence="1" id="KW-0472">Membrane</keyword>
<accession>A0AAD6Z7Z7</accession>
<protein>
    <submittedName>
        <fullName evidence="2">Uncharacterized protein</fullName>
    </submittedName>
</protein>
<gene>
    <name evidence="2" type="ORF">DFH08DRAFT_974377</name>
</gene>
<evidence type="ECO:0000313" key="2">
    <source>
        <dbReference type="EMBL" id="KAJ7310697.1"/>
    </source>
</evidence>
<organism evidence="2 3">
    <name type="scientific">Mycena albidolilacea</name>
    <dbReference type="NCBI Taxonomy" id="1033008"/>
    <lineage>
        <taxon>Eukaryota</taxon>
        <taxon>Fungi</taxon>
        <taxon>Dikarya</taxon>
        <taxon>Basidiomycota</taxon>
        <taxon>Agaricomycotina</taxon>
        <taxon>Agaricomycetes</taxon>
        <taxon>Agaricomycetidae</taxon>
        <taxon>Agaricales</taxon>
        <taxon>Marasmiineae</taxon>
        <taxon>Mycenaceae</taxon>
        <taxon>Mycena</taxon>
    </lineage>
</organism>
<dbReference type="EMBL" id="JARIHO010000078">
    <property type="protein sequence ID" value="KAJ7310697.1"/>
    <property type="molecule type" value="Genomic_DNA"/>
</dbReference>
<name>A0AAD6Z7Z7_9AGAR</name>
<evidence type="ECO:0000256" key="1">
    <source>
        <dbReference type="SAM" id="Phobius"/>
    </source>
</evidence>
<keyword evidence="1" id="KW-0812">Transmembrane</keyword>
<comment type="caution">
    <text evidence="2">The sequence shown here is derived from an EMBL/GenBank/DDBJ whole genome shotgun (WGS) entry which is preliminary data.</text>
</comment>
<evidence type="ECO:0000313" key="3">
    <source>
        <dbReference type="Proteomes" id="UP001218218"/>
    </source>
</evidence>
<keyword evidence="1" id="KW-1133">Transmembrane helix</keyword>
<proteinExistence type="predicted"/>
<keyword evidence="3" id="KW-1185">Reference proteome</keyword>
<dbReference type="Proteomes" id="UP001218218">
    <property type="component" value="Unassembled WGS sequence"/>
</dbReference>
<reference evidence="2" key="1">
    <citation type="submission" date="2023-03" db="EMBL/GenBank/DDBJ databases">
        <title>Massive genome expansion in bonnet fungi (Mycena s.s.) driven by repeated elements and novel gene families across ecological guilds.</title>
        <authorList>
            <consortium name="Lawrence Berkeley National Laboratory"/>
            <person name="Harder C.B."/>
            <person name="Miyauchi S."/>
            <person name="Viragh M."/>
            <person name="Kuo A."/>
            <person name="Thoen E."/>
            <person name="Andreopoulos B."/>
            <person name="Lu D."/>
            <person name="Skrede I."/>
            <person name="Drula E."/>
            <person name="Henrissat B."/>
            <person name="Morin E."/>
            <person name="Kohler A."/>
            <person name="Barry K."/>
            <person name="LaButti K."/>
            <person name="Morin E."/>
            <person name="Salamov A."/>
            <person name="Lipzen A."/>
            <person name="Mereny Z."/>
            <person name="Hegedus B."/>
            <person name="Baldrian P."/>
            <person name="Stursova M."/>
            <person name="Weitz H."/>
            <person name="Taylor A."/>
            <person name="Grigoriev I.V."/>
            <person name="Nagy L.G."/>
            <person name="Martin F."/>
            <person name="Kauserud H."/>
        </authorList>
    </citation>
    <scope>NUCLEOTIDE SEQUENCE</scope>
    <source>
        <strain evidence="2">CBHHK002</strain>
    </source>
</reference>
<dbReference type="AlphaFoldDB" id="A0AAD6Z7Z7"/>